<evidence type="ECO:0000256" key="11">
    <source>
        <dbReference type="PIRSR" id="PIRSR006246-2"/>
    </source>
</evidence>
<dbReference type="HAMAP" id="MF_00446">
    <property type="entry name" value="PanD"/>
    <property type="match status" value="1"/>
</dbReference>
<comment type="caution">
    <text evidence="14">The sequence shown here is derived from an EMBL/GenBank/DDBJ whole genome shotgun (WGS) entry which is preliminary data.</text>
</comment>
<dbReference type="GO" id="GO:0006523">
    <property type="term" value="P:alanine biosynthetic process"/>
    <property type="evidence" value="ECO:0007669"/>
    <property type="project" value="InterPro"/>
</dbReference>
<dbReference type="InterPro" id="IPR009010">
    <property type="entry name" value="Asp_de-COase-like_dom_sf"/>
</dbReference>
<evidence type="ECO:0000256" key="2">
    <source>
        <dbReference type="ARBA" id="ARBA00022655"/>
    </source>
</evidence>
<evidence type="ECO:0000256" key="3">
    <source>
        <dbReference type="ARBA" id="ARBA00022793"/>
    </source>
</evidence>
<evidence type="ECO:0000313" key="14">
    <source>
        <dbReference type="EMBL" id="MTD92835.1"/>
    </source>
</evidence>
<evidence type="ECO:0000256" key="6">
    <source>
        <dbReference type="ARBA" id="ARBA00023239"/>
    </source>
</evidence>
<sequence length="124" mass="13596">MLVTMLRCKLHRATVTECDLHYQGSLKIDADLIRAAGFLPNEHIEVYNIDNGERFTTYVIEGRAGSGVIGLNGAAARKACLGDRIIICSYAAVDLEEAKTHKPKIVVLGASNKIERITDRPTVE</sequence>
<dbReference type="Gene3D" id="2.40.40.20">
    <property type="match status" value="1"/>
</dbReference>
<keyword evidence="7 9" id="KW-0704">Schiff base</keyword>
<keyword evidence="6 9" id="KW-0456">Lyase</keyword>
<dbReference type="CDD" id="cd06919">
    <property type="entry name" value="Asp_decarbox"/>
    <property type="match status" value="1"/>
</dbReference>
<evidence type="ECO:0000256" key="13">
    <source>
        <dbReference type="PIRSR" id="PIRSR006246-5"/>
    </source>
</evidence>
<name>A0A6I3KBN4_9HYPH</name>
<dbReference type="Proteomes" id="UP000440694">
    <property type="component" value="Unassembled WGS sequence"/>
</dbReference>
<evidence type="ECO:0000256" key="4">
    <source>
        <dbReference type="ARBA" id="ARBA00022813"/>
    </source>
</evidence>
<comment type="function">
    <text evidence="9">Catalyzes the pyruvoyl-dependent decarboxylation of aspartate to produce beta-alanine.</text>
</comment>
<feature type="active site" description="Proton donor" evidence="9 10">
    <location>
        <position position="58"/>
    </location>
</feature>
<dbReference type="Pfam" id="PF02261">
    <property type="entry name" value="Asp_decarbox"/>
    <property type="match status" value="1"/>
</dbReference>
<feature type="modified residue" description="Pyruvic acid (Ser)" evidence="9 12">
    <location>
        <position position="25"/>
    </location>
</feature>
<dbReference type="PANTHER" id="PTHR21012">
    <property type="entry name" value="ASPARTATE 1-DECARBOXYLASE"/>
    <property type="match status" value="1"/>
</dbReference>
<dbReference type="GO" id="GO:0004068">
    <property type="term" value="F:aspartate 1-decarboxylase activity"/>
    <property type="evidence" value="ECO:0007669"/>
    <property type="project" value="UniProtKB-UniRule"/>
</dbReference>
<comment type="subunit">
    <text evidence="9">Heterooctamer of four alpha and four beta subunits.</text>
</comment>
<keyword evidence="5 9" id="KW-0865">Zymogen</keyword>
<comment type="subcellular location">
    <subcellularLocation>
        <location evidence="9">Cytoplasm</location>
    </subcellularLocation>
</comment>
<organism evidence="14 15">
    <name type="scientific">Hyphomicrobium album</name>
    <dbReference type="NCBI Taxonomy" id="2665159"/>
    <lineage>
        <taxon>Bacteria</taxon>
        <taxon>Pseudomonadati</taxon>
        <taxon>Pseudomonadota</taxon>
        <taxon>Alphaproteobacteria</taxon>
        <taxon>Hyphomicrobiales</taxon>
        <taxon>Hyphomicrobiaceae</taxon>
        <taxon>Hyphomicrobium</taxon>
    </lineage>
</organism>
<dbReference type="PANTHER" id="PTHR21012:SF0">
    <property type="entry name" value="ASPARTATE 1-DECARBOXYLASE"/>
    <property type="match status" value="1"/>
</dbReference>
<comment type="cofactor">
    <cofactor evidence="9 10">
        <name>pyruvate</name>
        <dbReference type="ChEBI" id="CHEBI:15361"/>
    </cofactor>
    <text evidence="9 10">Binds 1 pyruvoyl group covalently per subunit.</text>
</comment>
<dbReference type="EMBL" id="WMBQ01000001">
    <property type="protein sequence ID" value="MTD92835.1"/>
    <property type="molecule type" value="Genomic_DNA"/>
</dbReference>
<feature type="active site" description="Schiff-base intermediate with substrate; via pyruvic acid" evidence="9 10">
    <location>
        <position position="25"/>
    </location>
</feature>
<evidence type="ECO:0000256" key="10">
    <source>
        <dbReference type="PIRSR" id="PIRSR006246-1"/>
    </source>
</evidence>
<evidence type="ECO:0000256" key="12">
    <source>
        <dbReference type="PIRSR" id="PIRSR006246-3"/>
    </source>
</evidence>
<feature type="binding site" evidence="9 11">
    <location>
        <begin position="73"/>
        <end position="75"/>
    </location>
    <ligand>
        <name>substrate</name>
    </ligand>
</feature>
<dbReference type="NCBIfam" id="TIGR00223">
    <property type="entry name" value="panD"/>
    <property type="match status" value="1"/>
</dbReference>
<evidence type="ECO:0000256" key="7">
    <source>
        <dbReference type="ARBA" id="ARBA00023270"/>
    </source>
</evidence>
<dbReference type="RefSeq" id="WP_154737425.1">
    <property type="nucleotide sequence ID" value="NZ_WMBQ01000001.1"/>
</dbReference>
<keyword evidence="4 9" id="KW-0068">Autocatalytic cleavage</keyword>
<proteinExistence type="inferred from homology"/>
<keyword evidence="15" id="KW-1185">Reference proteome</keyword>
<reference evidence="14 15" key="1">
    <citation type="submission" date="2019-11" db="EMBL/GenBank/DDBJ databases">
        <title>Identification of a novel strain.</title>
        <authorList>
            <person name="Xu Q."/>
            <person name="Wang G."/>
        </authorList>
    </citation>
    <scope>NUCLEOTIDE SEQUENCE [LARGE SCALE GENOMIC DNA]</scope>
    <source>
        <strain evidence="15">xq</strain>
    </source>
</reference>
<dbReference type="EC" id="4.1.1.11" evidence="9"/>
<evidence type="ECO:0000256" key="1">
    <source>
        <dbReference type="ARBA" id="ARBA00022490"/>
    </source>
</evidence>
<keyword evidence="3 9" id="KW-0210">Decarboxylase</keyword>
<dbReference type="UniPathway" id="UPA00028">
    <property type="reaction ID" value="UER00002"/>
</dbReference>
<comment type="similarity">
    <text evidence="9">Belongs to the PanD family.</text>
</comment>
<dbReference type="AlphaFoldDB" id="A0A6I3KBN4"/>
<keyword evidence="2 9" id="KW-0566">Pantothenate biosynthesis</keyword>
<accession>A0A6I3KBN4</accession>
<evidence type="ECO:0000256" key="8">
    <source>
        <dbReference type="ARBA" id="ARBA00023317"/>
    </source>
</evidence>
<keyword evidence="1 9" id="KW-0963">Cytoplasm</keyword>
<comment type="catalytic activity">
    <reaction evidence="9">
        <text>L-aspartate + H(+) = beta-alanine + CO2</text>
        <dbReference type="Rhea" id="RHEA:19497"/>
        <dbReference type="ChEBI" id="CHEBI:15378"/>
        <dbReference type="ChEBI" id="CHEBI:16526"/>
        <dbReference type="ChEBI" id="CHEBI:29991"/>
        <dbReference type="ChEBI" id="CHEBI:57966"/>
        <dbReference type="EC" id="4.1.1.11"/>
    </reaction>
</comment>
<dbReference type="SUPFAM" id="SSF50692">
    <property type="entry name" value="ADC-like"/>
    <property type="match status" value="1"/>
</dbReference>
<dbReference type="GO" id="GO:0015940">
    <property type="term" value="P:pantothenate biosynthetic process"/>
    <property type="evidence" value="ECO:0007669"/>
    <property type="project" value="UniProtKB-UniRule"/>
</dbReference>
<comment type="PTM">
    <text evidence="9 12">Is synthesized initially as an inactive proenzyme, which is activated by self-cleavage at a specific serine bond to produce a beta-subunit with a hydroxyl group at its C-terminus and an alpha-subunit with a pyruvoyl group at its N-terminus.</text>
</comment>
<evidence type="ECO:0000256" key="5">
    <source>
        <dbReference type="ARBA" id="ARBA00023145"/>
    </source>
</evidence>
<dbReference type="InterPro" id="IPR003190">
    <property type="entry name" value="Asp_decarbox"/>
</dbReference>
<feature type="binding site" evidence="9 11">
    <location>
        <position position="57"/>
    </location>
    <ligand>
        <name>substrate</name>
    </ligand>
</feature>
<feature type="chain" id="PRO_5026399561" description="Aspartate 1-decarboxylase alpha chain" evidence="9 13">
    <location>
        <begin position="25"/>
        <end position="124"/>
    </location>
</feature>
<keyword evidence="8 9" id="KW-0670">Pyruvate</keyword>
<dbReference type="GO" id="GO:0005829">
    <property type="term" value="C:cytosol"/>
    <property type="evidence" value="ECO:0007669"/>
    <property type="project" value="TreeGrafter"/>
</dbReference>
<evidence type="ECO:0000313" key="15">
    <source>
        <dbReference type="Proteomes" id="UP000440694"/>
    </source>
</evidence>
<evidence type="ECO:0000256" key="9">
    <source>
        <dbReference type="HAMAP-Rule" id="MF_00446"/>
    </source>
</evidence>
<dbReference type="PIRSF" id="PIRSF006246">
    <property type="entry name" value="Asp_decarbox"/>
    <property type="match status" value="1"/>
</dbReference>
<comment type="pathway">
    <text evidence="9">Cofactor biosynthesis; (R)-pantothenate biosynthesis; beta-alanine from L-aspartate: step 1/1.</text>
</comment>
<gene>
    <name evidence="9" type="primary">panD</name>
    <name evidence="14" type="ORF">GIW81_00635</name>
</gene>
<feature type="chain" id="PRO_5026399560" description="Aspartate 1-decarboxylase beta chain" evidence="9 13">
    <location>
        <begin position="1"/>
        <end position="24"/>
    </location>
</feature>
<protein>
    <recommendedName>
        <fullName evidence="9">Aspartate 1-decarboxylase</fullName>
        <ecNumber evidence="9">4.1.1.11</ecNumber>
    </recommendedName>
    <alternativeName>
        <fullName evidence="9">Aspartate alpha-decarboxylase</fullName>
    </alternativeName>
    <component>
        <recommendedName>
            <fullName evidence="9">Aspartate 1-decarboxylase beta chain</fullName>
        </recommendedName>
    </component>
    <component>
        <recommendedName>
            <fullName evidence="9">Aspartate 1-decarboxylase alpha chain</fullName>
        </recommendedName>
    </component>
</protein>